<accession>A0A2C5YA25</accession>
<evidence type="ECO:0000313" key="1">
    <source>
        <dbReference type="EMBL" id="PHH64473.1"/>
    </source>
</evidence>
<dbReference type="AlphaFoldDB" id="A0A2C5YA25"/>
<protein>
    <submittedName>
        <fullName evidence="1">Uncharacterized protein</fullName>
    </submittedName>
</protein>
<dbReference type="EMBL" id="NJET01000030">
    <property type="protein sequence ID" value="PHH64473.1"/>
    <property type="molecule type" value="Genomic_DNA"/>
</dbReference>
<gene>
    <name evidence="1" type="ORF">CDD81_4548</name>
</gene>
<comment type="caution">
    <text evidence="1">The sequence shown here is derived from an EMBL/GenBank/DDBJ whole genome shotgun (WGS) entry which is preliminary data.</text>
</comment>
<keyword evidence="2" id="KW-1185">Reference proteome</keyword>
<sequence length="76" mass="8307">MIGDEGDNGCSQHCQLAYRANHGPAPLRQGIWAKSLAVRLSTIKDAGMVGCERPVISSDGPVDTKNWWNMRCVSLH</sequence>
<organism evidence="1 2">
    <name type="scientific">Ophiocordyceps australis</name>
    <dbReference type="NCBI Taxonomy" id="1399860"/>
    <lineage>
        <taxon>Eukaryota</taxon>
        <taxon>Fungi</taxon>
        <taxon>Dikarya</taxon>
        <taxon>Ascomycota</taxon>
        <taxon>Pezizomycotina</taxon>
        <taxon>Sordariomycetes</taxon>
        <taxon>Hypocreomycetidae</taxon>
        <taxon>Hypocreales</taxon>
        <taxon>Ophiocordycipitaceae</taxon>
        <taxon>Ophiocordyceps</taxon>
    </lineage>
</organism>
<proteinExistence type="predicted"/>
<name>A0A2C5YA25_9HYPO</name>
<reference evidence="1 2" key="1">
    <citation type="submission" date="2017-06" db="EMBL/GenBank/DDBJ databases">
        <title>Ant-infecting Ophiocordyceps genomes reveal a high diversity of potential behavioral manipulation genes and a possible major role for enterotoxins.</title>
        <authorList>
            <person name="De Bekker C."/>
            <person name="Evans H.C."/>
            <person name="Brachmann A."/>
            <person name="Hughes D.P."/>
        </authorList>
    </citation>
    <scope>NUCLEOTIDE SEQUENCE [LARGE SCALE GENOMIC DNA]</scope>
    <source>
        <strain evidence="1 2">Map64</strain>
    </source>
</reference>
<dbReference type="Proteomes" id="UP000226192">
    <property type="component" value="Unassembled WGS sequence"/>
</dbReference>
<evidence type="ECO:0000313" key="2">
    <source>
        <dbReference type="Proteomes" id="UP000226192"/>
    </source>
</evidence>